<organism evidence="5 6">
    <name type="scientific">Candidatus Naiadarchaeum limnaeum</name>
    <dbReference type="NCBI Taxonomy" id="2756139"/>
    <lineage>
        <taxon>Archaea</taxon>
        <taxon>Candidatus Undinarchaeota</taxon>
        <taxon>Candidatus Undinarchaeia</taxon>
        <taxon>Candidatus Naiadarchaeales</taxon>
        <taxon>Candidatus Naiadarchaeaceae</taxon>
        <taxon>Candidatus Naiadarchaeum</taxon>
    </lineage>
</organism>
<dbReference type="InterPro" id="IPR009014">
    <property type="entry name" value="Transketo_C/PFOR_II"/>
</dbReference>
<keyword evidence="6" id="KW-1185">Reference proteome</keyword>
<evidence type="ECO:0000256" key="3">
    <source>
        <dbReference type="ARBA" id="ARBA00023052"/>
    </source>
</evidence>
<dbReference type="Gene3D" id="3.40.50.970">
    <property type="match status" value="1"/>
</dbReference>
<dbReference type="SUPFAM" id="SSF52518">
    <property type="entry name" value="Thiamin diphosphate-binding fold (THDP-binding)"/>
    <property type="match status" value="1"/>
</dbReference>
<dbReference type="SMART" id="SM00861">
    <property type="entry name" value="Transket_pyr"/>
    <property type="match status" value="1"/>
</dbReference>
<dbReference type="AlphaFoldDB" id="A0A832UZJ5"/>
<dbReference type="PANTHER" id="PTHR43257">
    <property type="entry name" value="PYRUVATE DEHYDROGENASE E1 COMPONENT BETA SUBUNIT"/>
    <property type="match status" value="1"/>
</dbReference>
<dbReference type="FunFam" id="3.40.50.970:FF:000001">
    <property type="entry name" value="Pyruvate dehydrogenase E1 beta subunit"/>
    <property type="match status" value="1"/>
</dbReference>
<name>A0A832UZJ5_9ARCH</name>
<dbReference type="Gene3D" id="3.40.50.920">
    <property type="match status" value="1"/>
</dbReference>
<evidence type="ECO:0000313" key="6">
    <source>
        <dbReference type="Proteomes" id="UP000646946"/>
    </source>
</evidence>
<protein>
    <submittedName>
        <fullName evidence="5">Alpha-ketoacid dehydrogenase subunit beta</fullName>
    </submittedName>
</protein>
<dbReference type="SUPFAM" id="SSF52922">
    <property type="entry name" value="TK C-terminal domain-like"/>
    <property type="match status" value="1"/>
</dbReference>
<keyword evidence="3" id="KW-0786">Thiamine pyrophosphate</keyword>
<feature type="domain" description="Transketolase-like pyrimidine-binding" evidence="4">
    <location>
        <begin position="6"/>
        <end position="181"/>
    </location>
</feature>
<dbReference type="CDD" id="cd07036">
    <property type="entry name" value="TPP_PYR_E1-PDHc-beta_like"/>
    <property type="match status" value="1"/>
</dbReference>
<evidence type="ECO:0000256" key="2">
    <source>
        <dbReference type="ARBA" id="ARBA00023002"/>
    </source>
</evidence>
<dbReference type="InterPro" id="IPR005475">
    <property type="entry name" value="Transketolase-like_Pyr-bd"/>
</dbReference>
<dbReference type="InterPro" id="IPR029061">
    <property type="entry name" value="THDP-binding"/>
</dbReference>
<comment type="cofactor">
    <cofactor evidence="1">
        <name>thiamine diphosphate</name>
        <dbReference type="ChEBI" id="CHEBI:58937"/>
    </cofactor>
</comment>
<comment type="caution">
    <text evidence="5">The sequence shown here is derived from an EMBL/GenBank/DDBJ whole genome shotgun (WGS) entry which is preliminary data.</text>
</comment>
<dbReference type="Proteomes" id="UP000646946">
    <property type="component" value="Unassembled WGS sequence"/>
</dbReference>
<reference evidence="5 6" key="1">
    <citation type="journal article" name="Nat. Commun.">
        <title>Undinarchaeota illuminate DPANN phylogeny and the impact of gene transfer on archaeal evolution.</title>
        <authorList>
            <person name="Dombrowski N."/>
            <person name="Williams T.A."/>
            <person name="Sun J."/>
            <person name="Woodcroft B.J."/>
            <person name="Lee J.H."/>
            <person name="Minh B.Q."/>
            <person name="Rinke C."/>
            <person name="Spang A."/>
        </authorList>
    </citation>
    <scope>NUCLEOTIDE SEQUENCE [LARGE SCALE GENOMIC DNA]</scope>
    <source>
        <strain evidence="5">MAG_bin1129</strain>
    </source>
</reference>
<dbReference type="PANTHER" id="PTHR43257:SF2">
    <property type="entry name" value="PYRUVATE DEHYDROGENASE E1 COMPONENT SUBUNIT BETA"/>
    <property type="match status" value="1"/>
</dbReference>
<dbReference type="GO" id="GO:0044272">
    <property type="term" value="P:sulfur compound biosynthetic process"/>
    <property type="evidence" value="ECO:0007669"/>
    <property type="project" value="UniProtKB-ARBA"/>
</dbReference>
<evidence type="ECO:0000256" key="1">
    <source>
        <dbReference type="ARBA" id="ARBA00001964"/>
    </source>
</evidence>
<evidence type="ECO:0000313" key="5">
    <source>
        <dbReference type="EMBL" id="HIK00199.1"/>
    </source>
</evidence>
<sequence>MEKRQLTYAQAINEALDLCMKKDPSVFIIGEGVPDPKGIFWTTKGLKEKYGPERVLDSPLSENAITGVCIGAALTKMRPIMTHQRVDFSLLAFDQIINNAAKWHYMFGGQSNVPLVIRMMIGKGWGQGAQHSQSLQAIFAHIPGLKVVMPSTPYDAKGLLISSIEDNNPVIFIEHRWLHNIYGEVPNGIYRVPIGEPKIVKDGNDLTIVSSSYMTIETLRAVEILGKLGINAEVIDMRTLKPLNDNLIVKSVEKTGRLLAADLGWGSVGFASEIISRVAEKAFHSLKQSPQKITLPDYPTPTTQGLTKYYYPRYVDIARKAVRMLGKDEKKLEDLLVAEKEDAPLDVPDKSFTGPF</sequence>
<accession>A0A832UZJ5</accession>
<keyword evidence="2" id="KW-0560">Oxidoreductase</keyword>
<evidence type="ECO:0000259" key="4">
    <source>
        <dbReference type="SMART" id="SM00861"/>
    </source>
</evidence>
<dbReference type="Pfam" id="PF02779">
    <property type="entry name" value="Transket_pyr"/>
    <property type="match status" value="1"/>
</dbReference>
<dbReference type="InterPro" id="IPR033248">
    <property type="entry name" value="Transketolase_C"/>
</dbReference>
<dbReference type="Pfam" id="PF02780">
    <property type="entry name" value="Transketolase_C"/>
    <property type="match status" value="1"/>
</dbReference>
<proteinExistence type="predicted"/>
<dbReference type="GO" id="GO:0006082">
    <property type="term" value="P:organic acid metabolic process"/>
    <property type="evidence" value="ECO:0007669"/>
    <property type="project" value="UniProtKB-ARBA"/>
</dbReference>
<gene>
    <name evidence="5" type="ORF">H1016_01530</name>
</gene>
<dbReference type="EMBL" id="DVAB01000016">
    <property type="protein sequence ID" value="HIK00199.1"/>
    <property type="molecule type" value="Genomic_DNA"/>
</dbReference>
<dbReference type="GO" id="GO:0016491">
    <property type="term" value="F:oxidoreductase activity"/>
    <property type="evidence" value="ECO:0007669"/>
    <property type="project" value="UniProtKB-KW"/>
</dbReference>